<dbReference type="Proteomes" id="UP000193978">
    <property type="component" value="Chromosome"/>
</dbReference>
<keyword evidence="3" id="KW-1185">Reference proteome</keyword>
<accession>A0A1W6MV56</accession>
<feature type="chain" id="PRO_5012371065" description="Peptidase S49 domain-containing protein" evidence="1">
    <location>
        <begin position="31"/>
        <end position="228"/>
    </location>
</feature>
<dbReference type="STRING" id="655015.B1812_10820"/>
<proteinExistence type="predicted"/>
<feature type="signal peptide" evidence="1">
    <location>
        <begin position="1"/>
        <end position="30"/>
    </location>
</feature>
<dbReference type="InterPro" id="IPR029045">
    <property type="entry name" value="ClpP/crotonase-like_dom_sf"/>
</dbReference>
<keyword evidence="1" id="KW-0732">Signal</keyword>
<evidence type="ECO:0000313" key="3">
    <source>
        <dbReference type="Proteomes" id="UP000193978"/>
    </source>
</evidence>
<organism evidence="2 3">
    <name type="scientific">Methylocystis bryophila</name>
    <dbReference type="NCBI Taxonomy" id="655015"/>
    <lineage>
        <taxon>Bacteria</taxon>
        <taxon>Pseudomonadati</taxon>
        <taxon>Pseudomonadota</taxon>
        <taxon>Alphaproteobacteria</taxon>
        <taxon>Hyphomicrobiales</taxon>
        <taxon>Methylocystaceae</taxon>
        <taxon>Methylocystis</taxon>
    </lineage>
</organism>
<evidence type="ECO:0000256" key="1">
    <source>
        <dbReference type="SAM" id="SignalP"/>
    </source>
</evidence>
<dbReference type="KEGG" id="mbry:B1812_10820"/>
<dbReference type="AlphaFoldDB" id="A0A1W6MV56"/>
<reference evidence="2 3" key="1">
    <citation type="submission" date="2017-02" db="EMBL/GenBank/DDBJ databases">
        <authorList>
            <person name="Peterson S.W."/>
        </authorList>
    </citation>
    <scope>NUCLEOTIDE SEQUENCE [LARGE SCALE GENOMIC DNA]</scope>
    <source>
        <strain evidence="2 3">S285</strain>
    </source>
</reference>
<dbReference type="Gene3D" id="3.90.226.10">
    <property type="entry name" value="2-enoyl-CoA Hydratase, Chain A, domain 1"/>
    <property type="match status" value="1"/>
</dbReference>
<sequence length="228" mass="24331">MGSIGADVFRRLATGLSLFALLTASLPARAGDTMSFSLVSIDSPNCRGGCPQVISAQGQIDDGTAQSLLEFLQQNGGGARRVLLLDSPGGHVQAAMELGATIRRLGMAVVVARPGSGQAYDGALPAGVCYSACVYALMGGKKRVIPPQSRVGLHRMYNYNTSFDAAQGGFVNERYYDDGGMRRKLSNYARRMGVDSGLIDSAERGSSDQVHVLTRAEIQRWRLASQRL</sequence>
<dbReference type="SUPFAM" id="SSF52096">
    <property type="entry name" value="ClpP/crotonase"/>
    <property type="match status" value="1"/>
</dbReference>
<evidence type="ECO:0008006" key="4">
    <source>
        <dbReference type="Google" id="ProtNLM"/>
    </source>
</evidence>
<evidence type="ECO:0000313" key="2">
    <source>
        <dbReference type="EMBL" id="ARN81481.1"/>
    </source>
</evidence>
<dbReference type="OrthoDB" id="5936191at2"/>
<dbReference type="RefSeq" id="WP_085771591.1">
    <property type="nucleotide sequence ID" value="NZ_AP027149.1"/>
</dbReference>
<gene>
    <name evidence="2" type="ORF">B1812_10820</name>
</gene>
<protein>
    <recommendedName>
        <fullName evidence="4">Peptidase S49 domain-containing protein</fullName>
    </recommendedName>
</protein>
<dbReference type="EMBL" id="CP019948">
    <property type="protein sequence ID" value="ARN81481.1"/>
    <property type="molecule type" value="Genomic_DNA"/>
</dbReference>
<name>A0A1W6MV56_9HYPH</name>